<dbReference type="PANTHER" id="PTHR30055">
    <property type="entry name" value="HTH-TYPE TRANSCRIPTIONAL REGULATOR RUTR"/>
    <property type="match status" value="1"/>
</dbReference>
<dbReference type="Gene3D" id="1.10.10.60">
    <property type="entry name" value="Homeodomain-like"/>
    <property type="match status" value="1"/>
</dbReference>
<protein>
    <submittedName>
        <fullName evidence="7">Transcriptional regulator, TetR family</fullName>
    </submittedName>
</protein>
<reference evidence="7 8" key="1">
    <citation type="submission" date="2016-10" db="EMBL/GenBank/DDBJ databases">
        <authorList>
            <person name="de Groot N.N."/>
        </authorList>
    </citation>
    <scope>NUCLEOTIDE SEQUENCE [LARGE SCALE GENOMIC DNA]</scope>
    <source>
        <strain evidence="7 8">DSM 43357</strain>
    </source>
</reference>
<evidence type="ECO:0000256" key="5">
    <source>
        <dbReference type="SAM" id="MobiDB-lite"/>
    </source>
</evidence>
<sequence length="236" mass="26033">MAEGLRERKKRETRQRIADIAMGLFMARGFDDVTVADVARAADVSVNTVFNYFGTKEDLFADRQDVAVDLPAQVVRGRRPGESVVGAFRRDFLDALDTRDWRYGFNEGNDVFARMVGASQALTARMRELHDRRELELAKALADELDASPDDLTPHVVAAVILDTTRVVSERAVRRRLAGEPWDDIAPGVRAAAERAFDLLESGLAGYGTRPARALAGGAGEERGDEDEHHEHEGEG</sequence>
<feature type="domain" description="HTH tetR-type" evidence="6">
    <location>
        <begin position="11"/>
        <end position="71"/>
    </location>
</feature>
<name>A0A1H7XWS6_9ACTN</name>
<proteinExistence type="predicted"/>
<evidence type="ECO:0000256" key="2">
    <source>
        <dbReference type="ARBA" id="ARBA00023125"/>
    </source>
</evidence>
<feature type="compositionally biased region" description="Basic and acidic residues" evidence="5">
    <location>
        <begin position="220"/>
        <end position="236"/>
    </location>
</feature>
<keyword evidence="8" id="KW-1185">Reference proteome</keyword>
<dbReference type="InterPro" id="IPR009057">
    <property type="entry name" value="Homeodomain-like_sf"/>
</dbReference>
<dbReference type="OrthoDB" id="155497at2"/>
<keyword evidence="1" id="KW-0805">Transcription regulation</keyword>
<dbReference type="PANTHER" id="PTHR30055:SF234">
    <property type="entry name" value="HTH-TYPE TRANSCRIPTIONAL REGULATOR BETI"/>
    <property type="match status" value="1"/>
</dbReference>
<gene>
    <name evidence="7" type="ORF">SAMN05660976_05016</name>
</gene>
<dbReference type="AlphaFoldDB" id="A0A1H7XWS6"/>
<dbReference type="Pfam" id="PF00440">
    <property type="entry name" value="TetR_N"/>
    <property type="match status" value="1"/>
</dbReference>
<feature type="DNA-binding region" description="H-T-H motif" evidence="4">
    <location>
        <begin position="34"/>
        <end position="53"/>
    </location>
</feature>
<dbReference type="STRING" id="46177.SAMN05660976_05016"/>
<dbReference type="SUPFAM" id="SSF46689">
    <property type="entry name" value="Homeodomain-like"/>
    <property type="match status" value="1"/>
</dbReference>
<evidence type="ECO:0000313" key="8">
    <source>
        <dbReference type="Proteomes" id="UP000198953"/>
    </source>
</evidence>
<dbReference type="RefSeq" id="WP_055502740.1">
    <property type="nucleotide sequence ID" value="NZ_BBZG01000001.1"/>
</dbReference>
<organism evidence="7 8">
    <name type="scientific">Nonomuraea pusilla</name>
    <dbReference type="NCBI Taxonomy" id="46177"/>
    <lineage>
        <taxon>Bacteria</taxon>
        <taxon>Bacillati</taxon>
        <taxon>Actinomycetota</taxon>
        <taxon>Actinomycetes</taxon>
        <taxon>Streptosporangiales</taxon>
        <taxon>Streptosporangiaceae</taxon>
        <taxon>Nonomuraea</taxon>
    </lineage>
</organism>
<evidence type="ECO:0000256" key="4">
    <source>
        <dbReference type="PROSITE-ProRule" id="PRU00335"/>
    </source>
</evidence>
<dbReference type="Gene3D" id="1.10.357.10">
    <property type="entry name" value="Tetracycline Repressor, domain 2"/>
    <property type="match status" value="1"/>
</dbReference>
<dbReference type="EMBL" id="FOBF01000012">
    <property type="protein sequence ID" value="SEM38416.1"/>
    <property type="molecule type" value="Genomic_DNA"/>
</dbReference>
<dbReference type="Proteomes" id="UP000198953">
    <property type="component" value="Unassembled WGS sequence"/>
</dbReference>
<evidence type="ECO:0000256" key="3">
    <source>
        <dbReference type="ARBA" id="ARBA00023163"/>
    </source>
</evidence>
<keyword evidence="2 4" id="KW-0238">DNA-binding</keyword>
<dbReference type="PROSITE" id="PS50977">
    <property type="entry name" value="HTH_TETR_2"/>
    <property type="match status" value="1"/>
</dbReference>
<dbReference type="PRINTS" id="PR00455">
    <property type="entry name" value="HTHTETR"/>
</dbReference>
<evidence type="ECO:0000256" key="1">
    <source>
        <dbReference type="ARBA" id="ARBA00023015"/>
    </source>
</evidence>
<accession>A0A1H7XWS6</accession>
<keyword evidence="3" id="KW-0804">Transcription</keyword>
<dbReference type="InterPro" id="IPR050109">
    <property type="entry name" value="HTH-type_TetR-like_transc_reg"/>
</dbReference>
<dbReference type="GO" id="GO:0000976">
    <property type="term" value="F:transcription cis-regulatory region binding"/>
    <property type="evidence" value="ECO:0007669"/>
    <property type="project" value="TreeGrafter"/>
</dbReference>
<dbReference type="InterPro" id="IPR001647">
    <property type="entry name" value="HTH_TetR"/>
</dbReference>
<evidence type="ECO:0000313" key="7">
    <source>
        <dbReference type="EMBL" id="SEM38416.1"/>
    </source>
</evidence>
<feature type="region of interest" description="Disordered" evidence="5">
    <location>
        <begin position="210"/>
        <end position="236"/>
    </location>
</feature>
<evidence type="ECO:0000259" key="6">
    <source>
        <dbReference type="PROSITE" id="PS50977"/>
    </source>
</evidence>
<dbReference type="GO" id="GO:0003700">
    <property type="term" value="F:DNA-binding transcription factor activity"/>
    <property type="evidence" value="ECO:0007669"/>
    <property type="project" value="TreeGrafter"/>
</dbReference>